<reference evidence="3 4" key="1">
    <citation type="submission" date="2023-11" db="EMBL/GenBank/DDBJ databases">
        <title>Paucibacter sp. nov., isolated from fresh soil in Korea.</title>
        <authorList>
            <person name="Le N.T.T."/>
        </authorList>
    </citation>
    <scope>NUCLEOTIDE SEQUENCE [LARGE SCALE GENOMIC DNA]</scope>
    <source>
        <strain evidence="3 4">R3-3</strain>
    </source>
</reference>
<keyword evidence="4" id="KW-1185">Reference proteome</keyword>
<dbReference type="EC" id="3.1.1.103" evidence="3"/>
<protein>
    <submittedName>
        <fullName evidence="3">Serine hydrolase domain-containing protein</fullName>
        <ecNumber evidence="3">3.1.1.103</ecNumber>
    </submittedName>
</protein>
<evidence type="ECO:0000313" key="3">
    <source>
        <dbReference type="EMBL" id="MDY0745261.1"/>
    </source>
</evidence>
<name>A0ABU5DHJ0_9BURK</name>
<dbReference type="SUPFAM" id="SSF56601">
    <property type="entry name" value="beta-lactamase/transpeptidase-like"/>
    <property type="match status" value="1"/>
</dbReference>
<dbReference type="InterPro" id="IPR050789">
    <property type="entry name" value="Diverse_Enzym_Activities"/>
</dbReference>
<dbReference type="InterPro" id="IPR012338">
    <property type="entry name" value="Beta-lactam/transpept-like"/>
</dbReference>
<organism evidence="3 4">
    <name type="scientific">Roseateles agri</name>
    <dbReference type="NCBI Taxonomy" id="3098619"/>
    <lineage>
        <taxon>Bacteria</taxon>
        <taxon>Pseudomonadati</taxon>
        <taxon>Pseudomonadota</taxon>
        <taxon>Betaproteobacteria</taxon>
        <taxon>Burkholderiales</taxon>
        <taxon>Sphaerotilaceae</taxon>
        <taxon>Roseateles</taxon>
    </lineage>
</organism>
<dbReference type="PANTHER" id="PTHR43283">
    <property type="entry name" value="BETA-LACTAMASE-RELATED"/>
    <property type="match status" value="1"/>
</dbReference>
<dbReference type="GO" id="GO:0016787">
    <property type="term" value="F:hydrolase activity"/>
    <property type="evidence" value="ECO:0007669"/>
    <property type="project" value="UniProtKB-KW"/>
</dbReference>
<accession>A0ABU5DHJ0</accession>
<sequence length="336" mass="36262">MINRRTCVAAALLATAAVARGKPQALAARLADWNDDEHRDLRAVVVARDGSIVAERYFGDARPDTLHDVRSAGKSITSLLVGAAIDRGAIASVQDPVERYWPGARGSALGPVRIDEILTMRSGLAAFDEDPASPGNEDRLDDAPDPLAFMLAVPAERAPGTRYRYNSLTAHLAGRVVEQATRRDLESFAAEVLFEPLGIRRWQWGRDQSGHAKGQGNLSLTARDLVRIGEMVRSNGDFGSHRVLSAAWIAQSLRARVAISDVDPYADSYGYFWYAKRLDIAGTGIDVHFASGNGGNKIYVVPELGLVIAVTSAAYGHGYGQRRSQEVLRALLASAA</sequence>
<feature type="domain" description="Beta-lactamase-related" evidence="2">
    <location>
        <begin position="43"/>
        <end position="326"/>
    </location>
</feature>
<feature type="signal peptide" evidence="1">
    <location>
        <begin position="1"/>
        <end position="27"/>
    </location>
</feature>
<proteinExistence type="predicted"/>
<keyword evidence="3" id="KW-0378">Hydrolase</keyword>
<dbReference type="Proteomes" id="UP001285263">
    <property type="component" value="Unassembled WGS sequence"/>
</dbReference>
<gene>
    <name evidence="3" type="ORF">SNE35_12135</name>
</gene>
<feature type="chain" id="PRO_5045608221" evidence="1">
    <location>
        <begin position="28"/>
        <end position="336"/>
    </location>
</feature>
<dbReference type="Gene3D" id="3.40.710.10">
    <property type="entry name" value="DD-peptidase/beta-lactamase superfamily"/>
    <property type="match status" value="1"/>
</dbReference>
<keyword evidence="1" id="KW-0732">Signal</keyword>
<evidence type="ECO:0000256" key="1">
    <source>
        <dbReference type="SAM" id="SignalP"/>
    </source>
</evidence>
<dbReference type="EMBL" id="JAXCLA010000004">
    <property type="protein sequence ID" value="MDY0745261.1"/>
    <property type="molecule type" value="Genomic_DNA"/>
</dbReference>
<dbReference type="PANTHER" id="PTHR43283:SF7">
    <property type="entry name" value="BETA-LACTAMASE-RELATED DOMAIN-CONTAINING PROTEIN"/>
    <property type="match status" value="1"/>
</dbReference>
<evidence type="ECO:0000313" key="4">
    <source>
        <dbReference type="Proteomes" id="UP001285263"/>
    </source>
</evidence>
<dbReference type="InterPro" id="IPR001466">
    <property type="entry name" value="Beta-lactam-related"/>
</dbReference>
<dbReference type="RefSeq" id="WP_320423171.1">
    <property type="nucleotide sequence ID" value="NZ_JAXCLA010000004.1"/>
</dbReference>
<evidence type="ECO:0000259" key="2">
    <source>
        <dbReference type="Pfam" id="PF00144"/>
    </source>
</evidence>
<dbReference type="Pfam" id="PF00144">
    <property type="entry name" value="Beta-lactamase"/>
    <property type="match status" value="1"/>
</dbReference>
<comment type="caution">
    <text evidence="3">The sequence shown here is derived from an EMBL/GenBank/DDBJ whole genome shotgun (WGS) entry which is preliminary data.</text>
</comment>